<dbReference type="KEGG" id="wcb:AO080_07585"/>
<gene>
    <name evidence="1" type="ORF">QX99_00265</name>
</gene>
<dbReference type="AlphaFoldDB" id="A0A0D1JLW8"/>
<keyword evidence="2" id="KW-1185">Reference proteome</keyword>
<accession>A0A0D1JLW8</accession>
<dbReference type="RefSeq" id="WP_043710587.1">
    <property type="nucleotide sequence ID" value="NZ_CP012873.1"/>
</dbReference>
<protein>
    <submittedName>
        <fullName evidence="1">Uncharacterized protein</fullName>
    </submittedName>
</protein>
<reference evidence="1" key="1">
    <citation type="journal article" date="2015" name="Microbiology (Mosc.)">
        <title>Genomics of the Weissella cibaria species with an examination of its metabolic traits.</title>
        <authorList>
            <person name="Lynch K.M."/>
            <person name="Lucid A."/>
            <person name="Arendt E.K."/>
            <person name="Sleator R.D."/>
            <person name="Lucey B."/>
            <person name="Coffey A."/>
        </authorList>
    </citation>
    <scope>NUCLEOTIDE SEQUENCE [LARGE SCALE GENOMIC DNA]</scope>
    <source>
        <strain evidence="1">MG1</strain>
    </source>
</reference>
<dbReference type="PATRIC" id="fig|137591.25.peg.262"/>
<evidence type="ECO:0000313" key="1">
    <source>
        <dbReference type="EMBL" id="KIU22298.1"/>
    </source>
</evidence>
<sequence length="61" mass="6827">MTEPEESLEFWQLRAQLTAANDTIQLLVNHPDQNNGTLNLHQPSPHARYVGCTSMTTCTSN</sequence>
<name>A0A0D1JLW8_9LACO</name>
<comment type="caution">
    <text evidence="1">The sequence shown here is derived from an EMBL/GenBank/DDBJ whole genome shotgun (WGS) entry which is preliminary data.</text>
</comment>
<organism evidence="1 2">
    <name type="scientific">Weissella cibaria</name>
    <dbReference type="NCBI Taxonomy" id="137591"/>
    <lineage>
        <taxon>Bacteria</taxon>
        <taxon>Bacillati</taxon>
        <taxon>Bacillota</taxon>
        <taxon>Bacilli</taxon>
        <taxon>Lactobacillales</taxon>
        <taxon>Lactobacillaceae</taxon>
        <taxon>Weissella</taxon>
    </lineage>
</organism>
<dbReference type="EMBL" id="JWHU01000002">
    <property type="protein sequence ID" value="KIU22298.1"/>
    <property type="molecule type" value="Genomic_DNA"/>
</dbReference>
<proteinExistence type="predicted"/>
<evidence type="ECO:0000313" key="2">
    <source>
        <dbReference type="Proteomes" id="UP000032287"/>
    </source>
</evidence>
<dbReference type="Proteomes" id="UP000032287">
    <property type="component" value="Unassembled WGS sequence"/>
</dbReference>